<evidence type="ECO:0000259" key="1">
    <source>
        <dbReference type="Pfam" id="PF11788"/>
    </source>
</evidence>
<dbReference type="AlphaFoldDB" id="A0A811LKT5"/>
<name>A0A811LKT5_9BILA</name>
<accession>A0A811LKT5</accession>
<evidence type="ECO:0000313" key="2">
    <source>
        <dbReference type="EMBL" id="CAD5228855.1"/>
    </source>
</evidence>
<dbReference type="Pfam" id="PF11788">
    <property type="entry name" value="MRP-L46"/>
    <property type="match status" value="1"/>
</dbReference>
<keyword evidence="3" id="KW-1185">Reference proteome</keyword>
<dbReference type="OrthoDB" id="410701at2759"/>
<feature type="domain" description="Large ribosomal subunit protein mL46 N-terminal" evidence="1">
    <location>
        <begin position="28"/>
        <end position="141"/>
    </location>
</feature>
<dbReference type="GO" id="GO:0003735">
    <property type="term" value="F:structural constituent of ribosome"/>
    <property type="evidence" value="ECO:0007669"/>
    <property type="project" value="InterPro"/>
</dbReference>
<dbReference type="EMBL" id="CAJFDH010000006">
    <property type="protein sequence ID" value="CAD5228855.1"/>
    <property type="molecule type" value="Genomic_DNA"/>
</dbReference>
<dbReference type="PANTHER" id="PTHR13124:SF12">
    <property type="entry name" value="LARGE RIBOSOMAL SUBUNIT PROTEIN ML46"/>
    <property type="match status" value="1"/>
</dbReference>
<dbReference type="InterPro" id="IPR021757">
    <property type="entry name" value="Ribosomal_mL46_N"/>
</dbReference>
<dbReference type="InterPro" id="IPR040008">
    <property type="entry name" value="Ribosomal_mL46"/>
</dbReference>
<dbReference type="PANTHER" id="PTHR13124">
    <property type="entry name" value="39S RIBOSOMAL PROTEIN L46, MITOCHONDRIAL PRECURSOR-RELATED"/>
    <property type="match status" value="1"/>
</dbReference>
<comment type="caution">
    <text evidence="2">The sequence shown here is derived from an EMBL/GenBank/DDBJ whole genome shotgun (WGS) entry which is preliminary data.</text>
</comment>
<dbReference type="Proteomes" id="UP000783686">
    <property type="component" value="Unassembled WGS sequence"/>
</dbReference>
<dbReference type="Gene3D" id="3.90.79.10">
    <property type="entry name" value="Nucleoside Triphosphate Pyrophosphohydrolase"/>
    <property type="match status" value="1"/>
</dbReference>
<reference evidence="2" key="1">
    <citation type="submission" date="2020-09" db="EMBL/GenBank/DDBJ databases">
        <authorList>
            <person name="Kikuchi T."/>
        </authorList>
    </citation>
    <scope>NUCLEOTIDE SEQUENCE</scope>
    <source>
        <strain evidence="2">SH1</strain>
    </source>
</reference>
<dbReference type="Proteomes" id="UP000614601">
    <property type="component" value="Unassembled WGS sequence"/>
</dbReference>
<proteinExistence type="predicted"/>
<dbReference type="EMBL" id="CAJFCW020000006">
    <property type="protein sequence ID" value="CAG9125146.1"/>
    <property type="molecule type" value="Genomic_DNA"/>
</dbReference>
<gene>
    <name evidence="2" type="ORF">BOKJ2_LOCUS12914</name>
</gene>
<dbReference type="GO" id="GO:0005762">
    <property type="term" value="C:mitochondrial large ribosomal subunit"/>
    <property type="evidence" value="ECO:0007669"/>
    <property type="project" value="TreeGrafter"/>
</dbReference>
<evidence type="ECO:0000313" key="3">
    <source>
        <dbReference type="Proteomes" id="UP000614601"/>
    </source>
</evidence>
<organism evidence="2 3">
    <name type="scientific">Bursaphelenchus okinawaensis</name>
    <dbReference type="NCBI Taxonomy" id="465554"/>
    <lineage>
        <taxon>Eukaryota</taxon>
        <taxon>Metazoa</taxon>
        <taxon>Ecdysozoa</taxon>
        <taxon>Nematoda</taxon>
        <taxon>Chromadorea</taxon>
        <taxon>Rhabditida</taxon>
        <taxon>Tylenchina</taxon>
        <taxon>Tylenchomorpha</taxon>
        <taxon>Aphelenchoidea</taxon>
        <taxon>Aphelenchoididae</taxon>
        <taxon>Bursaphelenchus</taxon>
    </lineage>
</organism>
<sequence length="273" mass="31672">MLIPKLSRLSYQRLYGQAARQPLDASKWDLSVALALVRLPVIAPKLTDIEQKFQKQQEQIEHEGSLLSDFELRMIKDAELLEKRKQLEAEGKDLSELDDQIGKTALQEEGEYKDFAQTTRKTFEIDNREKLEDQDERSLRRRLDERLLLLVKQKFGENEPKKWTLPVLKNNGETLRQTAEKCLGETISSDVNVTIIGNAPFSVHPCKYPTKLAESLNKEGNNIFMYLGYINELDNQIDFSQKIADYRWTSKSELKSLVPTSQYRQKLGLFLYE</sequence>
<protein>
    <recommendedName>
        <fullName evidence="1">Large ribosomal subunit protein mL46 N-terminal domain-containing protein</fullName>
    </recommendedName>
</protein>